<evidence type="ECO:0000256" key="1">
    <source>
        <dbReference type="SAM" id="MobiDB-lite"/>
    </source>
</evidence>
<reference evidence="2 3" key="1">
    <citation type="journal article" date="2023" name="bioRxiv">
        <title>High-quality genome assemblies of four members of thePodospora anserinaspecies complex.</title>
        <authorList>
            <person name="Ament-Velasquez S.L."/>
            <person name="Vogan A.A."/>
            <person name="Wallerman O."/>
            <person name="Hartmann F."/>
            <person name="Gautier V."/>
            <person name="Silar P."/>
            <person name="Giraud T."/>
            <person name="Johannesson H."/>
        </authorList>
    </citation>
    <scope>NUCLEOTIDE SEQUENCE [LARGE SCALE GENOMIC DNA]</scope>
    <source>
        <strain evidence="2 3">CBS 415.72m</strain>
    </source>
</reference>
<feature type="region of interest" description="Disordered" evidence="1">
    <location>
        <begin position="1"/>
        <end position="45"/>
    </location>
</feature>
<sequence>MPGNTSQPSRQHPRQIISVPSGEIQTSRYPFPSKRARRTDKKPKPIYPSTGLQFSRWWWWWCCSVRRW</sequence>
<dbReference type="EMBL" id="JAFFHA010000001">
    <property type="protein sequence ID" value="KAK4659200.1"/>
    <property type="molecule type" value="Genomic_DNA"/>
</dbReference>
<dbReference type="RefSeq" id="XP_062748171.1">
    <property type="nucleotide sequence ID" value="XM_062885221.1"/>
</dbReference>
<evidence type="ECO:0000313" key="3">
    <source>
        <dbReference type="Proteomes" id="UP001323405"/>
    </source>
</evidence>
<accession>A0ABR0GTY0</accession>
<gene>
    <name evidence="2" type="ORF">QC762_108095</name>
</gene>
<proteinExistence type="predicted"/>
<comment type="caution">
    <text evidence="2">The sequence shown here is derived from an EMBL/GenBank/DDBJ whole genome shotgun (WGS) entry which is preliminary data.</text>
</comment>
<keyword evidence="3" id="KW-1185">Reference proteome</keyword>
<evidence type="ECO:0000313" key="2">
    <source>
        <dbReference type="EMBL" id="KAK4659200.1"/>
    </source>
</evidence>
<name>A0ABR0GTY0_9PEZI</name>
<dbReference type="GeneID" id="87905128"/>
<dbReference type="Proteomes" id="UP001323405">
    <property type="component" value="Unassembled WGS sequence"/>
</dbReference>
<feature type="compositionally biased region" description="Polar residues" evidence="1">
    <location>
        <begin position="1"/>
        <end position="10"/>
    </location>
</feature>
<organism evidence="2 3">
    <name type="scientific">Podospora pseudocomata</name>
    <dbReference type="NCBI Taxonomy" id="2093779"/>
    <lineage>
        <taxon>Eukaryota</taxon>
        <taxon>Fungi</taxon>
        <taxon>Dikarya</taxon>
        <taxon>Ascomycota</taxon>
        <taxon>Pezizomycotina</taxon>
        <taxon>Sordariomycetes</taxon>
        <taxon>Sordariomycetidae</taxon>
        <taxon>Sordariales</taxon>
        <taxon>Podosporaceae</taxon>
        <taxon>Podospora</taxon>
    </lineage>
</organism>
<protein>
    <submittedName>
        <fullName evidence="2">Uncharacterized protein</fullName>
    </submittedName>
</protein>